<keyword evidence="7" id="KW-1185">Reference proteome</keyword>
<dbReference type="FunFam" id="1.10.10.10:FF:000001">
    <property type="entry name" value="LysR family transcriptional regulator"/>
    <property type="match status" value="1"/>
</dbReference>
<sequence>MAQRFSITLTQLSYFAECARTLNMTAASQELHVAQSAISTAISHLERALGTPMFIRQHSKGLILTPAGETLLRDTQRLFAMLGDTIDAVKASQSEVSGNIVISCFSTFSPFLLPQLIGRLGDRHPDLEVEVIEGTTLECLSALRTGRSELAFHYRFARGAEFQSDRLGRVRPHVIVPAEHRLADAGEVAFESLADEPLVLLDLPDSDDYFLDLLIRAGISPQLKYRTASFEGVRSMVSAGLGYSILNQRPQIDQTYSGGRIATLEITDPVEGLEIVASSLAQVRRSARADAVVEMAREIVLEQHPENGNGM</sequence>
<organism evidence="6 7">
    <name type="scientific">Leucobacter edaphi</name>
    <dbReference type="NCBI Taxonomy" id="2796472"/>
    <lineage>
        <taxon>Bacteria</taxon>
        <taxon>Bacillati</taxon>
        <taxon>Actinomycetota</taxon>
        <taxon>Actinomycetes</taxon>
        <taxon>Micrococcales</taxon>
        <taxon>Microbacteriaceae</taxon>
        <taxon>Leucobacter</taxon>
    </lineage>
</organism>
<evidence type="ECO:0000256" key="2">
    <source>
        <dbReference type="ARBA" id="ARBA00023015"/>
    </source>
</evidence>
<accession>A0A934UX87</accession>
<dbReference type="Gene3D" id="3.40.190.10">
    <property type="entry name" value="Periplasmic binding protein-like II"/>
    <property type="match status" value="2"/>
</dbReference>
<evidence type="ECO:0000313" key="7">
    <source>
        <dbReference type="Proteomes" id="UP000618733"/>
    </source>
</evidence>
<dbReference type="PROSITE" id="PS50931">
    <property type="entry name" value="HTH_LYSR"/>
    <property type="match status" value="1"/>
</dbReference>
<feature type="domain" description="HTH lysR-type" evidence="5">
    <location>
        <begin position="7"/>
        <end position="65"/>
    </location>
</feature>
<dbReference type="GO" id="GO:0032993">
    <property type="term" value="C:protein-DNA complex"/>
    <property type="evidence" value="ECO:0007669"/>
    <property type="project" value="TreeGrafter"/>
</dbReference>
<dbReference type="InterPro" id="IPR000847">
    <property type="entry name" value="LysR_HTH_N"/>
</dbReference>
<protein>
    <submittedName>
        <fullName evidence="6">LysR family transcriptional regulator</fullName>
    </submittedName>
</protein>
<dbReference type="InterPro" id="IPR005119">
    <property type="entry name" value="LysR_subst-bd"/>
</dbReference>
<name>A0A934UX87_9MICO</name>
<comment type="caution">
    <text evidence="6">The sequence shown here is derived from an EMBL/GenBank/DDBJ whole genome shotgun (WGS) entry which is preliminary data.</text>
</comment>
<evidence type="ECO:0000256" key="3">
    <source>
        <dbReference type="ARBA" id="ARBA00023125"/>
    </source>
</evidence>
<dbReference type="SUPFAM" id="SSF46785">
    <property type="entry name" value="Winged helix' DNA-binding domain"/>
    <property type="match status" value="1"/>
</dbReference>
<gene>
    <name evidence="6" type="ORF">JD292_06695</name>
</gene>
<dbReference type="Proteomes" id="UP000618733">
    <property type="component" value="Unassembled WGS sequence"/>
</dbReference>
<dbReference type="GO" id="GO:0003677">
    <property type="term" value="F:DNA binding"/>
    <property type="evidence" value="ECO:0007669"/>
    <property type="project" value="UniProtKB-KW"/>
</dbReference>
<evidence type="ECO:0000256" key="1">
    <source>
        <dbReference type="ARBA" id="ARBA00009437"/>
    </source>
</evidence>
<dbReference type="Pfam" id="PF03466">
    <property type="entry name" value="LysR_substrate"/>
    <property type="match status" value="1"/>
</dbReference>
<dbReference type="RefSeq" id="WP_200131954.1">
    <property type="nucleotide sequence ID" value="NZ_JAEHOI010000005.1"/>
</dbReference>
<dbReference type="Gene3D" id="1.10.10.10">
    <property type="entry name" value="Winged helix-like DNA-binding domain superfamily/Winged helix DNA-binding domain"/>
    <property type="match status" value="1"/>
</dbReference>
<proteinExistence type="inferred from homology"/>
<dbReference type="PRINTS" id="PR00039">
    <property type="entry name" value="HTHLYSR"/>
</dbReference>
<keyword evidence="3" id="KW-0238">DNA-binding</keyword>
<dbReference type="EMBL" id="JAEHOI010000005">
    <property type="protein sequence ID" value="MBK0421760.1"/>
    <property type="molecule type" value="Genomic_DNA"/>
</dbReference>
<dbReference type="AlphaFoldDB" id="A0A934UX87"/>
<dbReference type="PANTHER" id="PTHR30346">
    <property type="entry name" value="TRANSCRIPTIONAL DUAL REGULATOR HCAR-RELATED"/>
    <property type="match status" value="1"/>
</dbReference>
<keyword evidence="4" id="KW-0804">Transcription</keyword>
<dbReference type="Pfam" id="PF00126">
    <property type="entry name" value="HTH_1"/>
    <property type="match status" value="1"/>
</dbReference>
<dbReference type="InterPro" id="IPR036390">
    <property type="entry name" value="WH_DNA-bd_sf"/>
</dbReference>
<evidence type="ECO:0000256" key="4">
    <source>
        <dbReference type="ARBA" id="ARBA00023163"/>
    </source>
</evidence>
<evidence type="ECO:0000313" key="6">
    <source>
        <dbReference type="EMBL" id="MBK0421760.1"/>
    </source>
</evidence>
<dbReference type="InterPro" id="IPR036388">
    <property type="entry name" value="WH-like_DNA-bd_sf"/>
</dbReference>
<keyword evidence="2" id="KW-0805">Transcription regulation</keyword>
<dbReference type="GO" id="GO:0003700">
    <property type="term" value="F:DNA-binding transcription factor activity"/>
    <property type="evidence" value="ECO:0007669"/>
    <property type="project" value="InterPro"/>
</dbReference>
<evidence type="ECO:0000259" key="5">
    <source>
        <dbReference type="PROSITE" id="PS50931"/>
    </source>
</evidence>
<comment type="similarity">
    <text evidence="1">Belongs to the LysR transcriptional regulatory family.</text>
</comment>
<reference evidence="6" key="1">
    <citation type="submission" date="2020-12" db="EMBL/GenBank/DDBJ databases">
        <title>Leucobacter sp. CAS2, isolated from Chromium sludge.</title>
        <authorList>
            <person name="Xu Z."/>
        </authorList>
    </citation>
    <scope>NUCLEOTIDE SEQUENCE</scope>
    <source>
        <strain evidence="6">CSA2</strain>
    </source>
</reference>
<dbReference type="PANTHER" id="PTHR30346:SF0">
    <property type="entry name" value="HCA OPERON TRANSCRIPTIONAL ACTIVATOR HCAR"/>
    <property type="match status" value="1"/>
</dbReference>
<dbReference type="SUPFAM" id="SSF53850">
    <property type="entry name" value="Periplasmic binding protein-like II"/>
    <property type="match status" value="1"/>
</dbReference>